<comment type="pathway">
    <text evidence="3">One-carbon metabolism; methylamine degradation.</text>
</comment>
<evidence type="ECO:0000256" key="3">
    <source>
        <dbReference type="ARBA" id="ARBA00004856"/>
    </source>
</evidence>
<evidence type="ECO:0000259" key="9">
    <source>
        <dbReference type="Pfam" id="PF07291"/>
    </source>
</evidence>
<organism evidence="10 11">
    <name type="scientific">Pseudohongiella spirulinae</name>
    <dbReference type="NCBI Taxonomy" id="1249552"/>
    <lineage>
        <taxon>Bacteria</taxon>
        <taxon>Pseudomonadati</taxon>
        <taxon>Pseudomonadota</taxon>
        <taxon>Gammaproteobacteria</taxon>
        <taxon>Pseudomonadales</taxon>
        <taxon>Pseudohongiellaceae</taxon>
        <taxon>Pseudohongiella</taxon>
    </lineage>
</organism>
<dbReference type="Proteomes" id="UP000065641">
    <property type="component" value="Chromosome"/>
</dbReference>
<proteinExistence type="predicted"/>
<dbReference type="GO" id="GO:0016020">
    <property type="term" value="C:membrane"/>
    <property type="evidence" value="ECO:0007669"/>
    <property type="project" value="UniProtKB-SubCell"/>
</dbReference>
<feature type="domain" description="Methylamine utilisation protein MauE" evidence="9">
    <location>
        <begin position="6"/>
        <end position="131"/>
    </location>
</feature>
<protein>
    <recommendedName>
        <fullName evidence="4">Methylamine utilization protein MauE</fullName>
    </recommendedName>
</protein>
<evidence type="ECO:0000256" key="5">
    <source>
        <dbReference type="ARBA" id="ARBA00022692"/>
    </source>
</evidence>
<dbReference type="OrthoDB" id="4462029at2"/>
<feature type="transmembrane region" description="Helical" evidence="8">
    <location>
        <begin position="6"/>
        <end position="26"/>
    </location>
</feature>
<keyword evidence="11" id="KW-1185">Reference proteome</keyword>
<comment type="function">
    <text evidence="1">May be specifically involved in the processing, transport, and/or maturation of the MADH beta-subunit.</text>
</comment>
<dbReference type="Pfam" id="PF07291">
    <property type="entry name" value="MauE"/>
    <property type="match status" value="1"/>
</dbReference>
<gene>
    <name evidence="10" type="ORF">PS2015_1720</name>
</gene>
<evidence type="ECO:0000256" key="8">
    <source>
        <dbReference type="SAM" id="Phobius"/>
    </source>
</evidence>
<dbReference type="InterPro" id="IPR009908">
    <property type="entry name" value="Methylamine_util_MauE"/>
</dbReference>
<name>A0A0S2KE28_9GAMM</name>
<evidence type="ECO:0000256" key="7">
    <source>
        <dbReference type="ARBA" id="ARBA00023136"/>
    </source>
</evidence>
<comment type="subcellular location">
    <subcellularLocation>
        <location evidence="2">Membrane</location>
        <topology evidence="2">Multi-pass membrane protein</topology>
    </subcellularLocation>
</comment>
<feature type="transmembrane region" description="Helical" evidence="8">
    <location>
        <begin position="114"/>
        <end position="134"/>
    </location>
</feature>
<keyword evidence="5 8" id="KW-0812">Transmembrane</keyword>
<dbReference type="UniPathway" id="UPA00895"/>
<reference evidence="10 11" key="1">
    <citation type="submission" date="2015-11" db="EMBL/GenBank/DDBJ databases">
        <authorList>
            <person name="Zhang Y."/>
            <person name="Guo Z."/>
        </authorList>
    </citation>
    <scope>NUCLEOTIDE SEQUENCE [LARGE SCALE GENOMIC DNA]</scope>
    <source>
        <strain evidence="10 11">KCTC 32221</strain>
    </source>
</reference>
<dbReference type="RefSeq" id="WP_058021814.1">
    <property type="nucleotide sequence ID" value="NZ_CP013189.1"/>
</dbReference>
<keyword evidence="6 8" id="KW-1133">Transmembrane helix</keyword>
<evidence type="ECO:0000313" key="11">
    <source>
        <dbReference type="Proteomes" id="UP000065641"/>
    </source>
</evidence>
<keyword evidence="7 8" id="KW-0472">Membrane</keyword>
<sequence length="174" mass="19053">MIDPLITIVIATSLAILFLLAARHKLSAPLRFKAQLSAYQLVPDNLLSPVTRVLPWIEIVIALSMLFAVSRPFGGIAAALLLSAYAVAMAINLRRGRSAIDCGCGDTPQPLSSWLVLRNLILAFGALLMLVPVATRSLNMLDMLFALLFVVLCSLSYTMMEHLSRNHNLLTHKE</sequence>
<dbReference type="STRING" id="1249552.PS2015_1720"/>
<feature type="transmembrane region" description="Helical" evidence="8">
    <location>
        <begin position="140"/>
        <end position="160"/>
    </location>
</feature>
<evidence type="ECO:0000256" key="6">
    <source>
        <dbReference type="ARBA" id="ARBA00022989"/>
    </source>
</evidence>
<evidence type="ECO:0000256" key="4">
    <source>
        <dbReference type="ARBA" id="ARBA00019078"/>
    </source>
</evidence>
<evidence type="ECO:0000313" key="10">
    <source>
        <dbReference type="EMBL" id="ALO46371.1"/>
    </source>
</evidence>
<dbReference type="AlphaFoldDB" id="A0A0S2KE28"/>
<dbReference type="EMBL" id="CP013189">
    <property type="protein sequence ID" value="ALO46371.1"/>
    <property type="molecule type" value="Genomic_DNA"/>
</dbReference>
<dbReference type="GO" id="GO:0030416">
    <property type="term" value="P:methylamine metabolic process"/>
    <property type="evidence" value="ECO:0007669"/>
    <property type="project" value="InterPro"/>
</dbReference>
<evidence type="ECO:0000256" key="2">
    <source>
        <dbReference type="ARBA" id="ARBA00004141"/>
    </source>
</evidence>
<evidence type="ECO:0000256" key="1">
    <source>
        <dbReference type="ARBA" id="ARBA00003475"/>
    </source>
</evidence>
<feature type="transmembrane region" description="Helical" evidence="8">
    <location>
        <begin position="73"/>
        <end position="93"/>
    </location>
</feature>
<dbReference type="KEGG" id="pspi:PS2015_1720"/>
<accession>A0A0S2KE28</accession>